<proteinExistence type="predicted"/>
<dbReference type="PANTHER" id="PTHR35468:SF2">
    <property type="entry name" value="(RAPE) HYPOTHETICAL PROTEIN"/>
    <property type="match status" value="1"/>
</dbReference>
<evidence type="ECO:0000313" key="3">
    <source>
        <dbReference type="Proteomes" id="UP001642260"/>
    </source>
</evidence>
<dbReference type="Proteomes" id="UP001642260">
    <property type="component" value="Unassembled WGS sequence"/>
</dbReference>
<evidence type="ECO:0000313" key="2">
    <source>
        <dbReference type="EMBL" id="CAH8351446.1"/>
    </source>
</evidence>
<feature type="compositionally biased region" description="Basic and acidic residues" evidence="1">
    <location>
        <begin position="52"/>
        <end position="79"/>
    </location>
</feature>
<evidence type="ECO:0000256" key="1">
    <source>
        <dbReference type="SAM" id="MobiDB-lite"/>
    </source>
</evidence>
<protein>
    <submittedName>
        <fullName evidence="2">Uncharacterized protein</fullName>
    </submittedName>
</protein>
<organism evidence="2 3">
    <name type="scientific">Eruca vesicaria subsp. sativa</name>
    <name type="common">Garden rocket</name>
    <name type="synonym">Eruca sativa</name>
    <dbReference type="NCBI Taxonomy" id="29727"/>
    <lineage>
        <taxon>Eukaryota</taxon>
        <taxon>Viridiplantae</taxon>
        <taxon>Streptophyta</taxon>
        <taxon>Embryophyta</taxon>
        <taxon>Tracheophyta</taxon>
        <taxon>Spermatophyta</taxon>
        <taxon>Magnoliopsida</taxon>
        <taxon>eudicotyledons</taxon>
        <taxon>Gunneridae</taxon>
        <taxon>Pentapetalae</taxon>
        <taxon>rosids</taxon>
        <taxon>malvids</taxon>
        <taxon>Brassicales</taxon>
        <taxon>Brassicaceae</taxon>
        <taxon>Brassiceae</taxon>
        <taxon>Eruca</taxon>
    </lineage>
</organism>
<name>A0ABC8K8Q2_ERUVS</name>
<dbReference type="AlphaFoldDB" id="A0ABC8K8Q2"/>
<dbReference type="EMBL" id="CAKOAT010170599">
    <property type="protein sequence ID" value="CAH8351446.1"/>
    <property type="molecule type" value="Genomic_DNA"/>
</dbReference>
<gene>
    <name evidence="2" type="ORF">ERUC_LOCUS18265</name>
</gene>
<feature type="region of interest" description="Disordered" evidence="1">
    <location>
        <begin position="389"/>
        <end position="410"/>
    </location>
</feature>
<dbReference type="PANTHER" id="PTHR35468">
    <property type="entry name" value="MYOSIN-LIKE PROTEIN"/>
    <property type="match status" value="1"/>
</dbReference>
<feature type="compositionally biased region" description="Basic and acidic residues" evidence="1">
    <location>
        <begin position="389"/>
        <end position="399"/>
    </location>
</feature>
<reference evidence="2 3" key="1">
    <citation type="submission" date="2022-03" db="EMBL/GenBank/DDBJ databases">
        <authorList>
            <person name="Macdonald S."/>
            <person name="Ahmed S."/>
            <person name="Newling K."/>
        </authorList>
    </citation>
    <scope>NUCLEOTIDE SEQUENCE [LARGE SCALE GENOMIC DNA]</scope>
</reference>
<feature type="region of interest" description="Disordered" evidence="1">
    <location>
        <begin position="52"/>
        <end position="84"/>
    </location>
</feature>
<accession>A0ABC8K8Q2</accession>
<comment type="caution">
    <text evidence="2">The sequence shown here is derived from an EMBL/GenBank/DDBJ whole genome shotgun (WGS) entry which is preliminary data.</text>
</comment>
<sequence>MERRNGMVGLPAPRILQLPRRHSIRRNVAKGKTASPKKDQRLKLEVLFHQERSFHGRGHDHEEEEEGGRRRGKVGDGREMGVSLSSSPVDEAKWRFQAEMLRSECNLLRVEKEIASKKMERRKKRMERTLRSAVLTLLSGKQRISEGKKESNVLEDEISYLIEKLNELKSSNVKDMGGGNSRHNFDRQASVLRRELVKFDEGEVCVKGIQKMAEASFLVNPPNTLADQNVSDKQFTVKNGGIMDCFFFVVQVDEEKKGCSRHCKEVMRKIADQVRAEAEQWSQMQEMLSQVRNEMEELQTCRDFWQNRALESDSQIQNLRSSVEGWRRKALSSETKLRNIEAEVCGLQEEMKRLRKEDKVEAEKNKLPTESEKRVLICRLKENRHSNNGEWSKYSEGKTTKPSCSRPPLREIKNGSVAARQRSSSVTRMLRGHQKFAKENDFTVGFDKSNNGDWSSLTANAQTSAAAVLSLIKGAQTFPNATFGWVNTRSLKIFIPTYKVSKEKAESLGVKFVPLEVSIKETVESLQDKRVHQILSFKQEPDLDLFVFHSHSF</sequence>
<keyword evidence="3" id="KW-1185">Reference proteome</keyword>